<dbReference type="Gene3D" id="3.30.70.100">
    <property type="match status" value="1"/>
</dbReference>
<feature type="active site" evidence="1">
    <location>
        <position position="18"/>
    </location>
</feature>
<comment type="catalytic activity">
    <reaction evidence="1">
        <text>an acyl phosphate + H2O = a carboxylate + phosphate + H(+)</text>
        <dbReference type="Rhea" id="RHEA:14965"/>
        <dbReference type="ChEBI" id="CHEBI:15377"/>
        <dbReference type="ChEBI" id="CHEBI:15378"/>
        <dbReference type="ChEBI" id="CHEBI:29067"/>
        <dbReference type="ChEBI" id="CHEBI:43474"/>
        <dbReference type="ChEBI" id="CHEBI:59918"/>
        <dbReference type="EC" id="3.6.1.7"/>
    </reaction>
</comment>
<accession>A0A8J7Z1M9</accession>
<dbReference type="PANTHER" id="PTHR47268:SF4">
    <property type="entry name" value="ACYLPHOSPHATASE"/>
    <property type="match status" value="1"/>
</dbReference>
<dbReference type="GO" id="GO:0003998">
    <property type="term" value="F:acylphosphatase activity"/>
    <property type="evidence" value="ECO:0007669"/>
    <property type="project" value="UniProtKB-EC"/>
</dbReference>
<name>A0A8J7Z1M9_9ARCH</name>
<dbReference type="InterPro" id="IPR036046">
    <property type="entry name" value="Acylphosphatase-like_dom_sf"/>
</dbReference>
<evidence type="ECO:0000313" key="4">
    <source>
        <dbReference type="EMBL" id="NCN65081.1"/>
    </source>
</evidence>
<dbReference type="AlphaFoldDB" id="A0A8J7Z1M9"/>
<dbReference type="Pfam" id="PF00708">
    <property type="entry name" value="Acylphosphatase"/>
    <property type="match status" value="1"/>
</dbReference>
<feature type="domain" description="Acylphosphatase-like" evidence="3">
    <location>
        <begin position="3"/>
        <end position="90"/>
    </location>
</feature>
<sequence>MKKAEIIVKGEVQRVGYRDAVEKIARKLNIKGCVENLIHYDVKILAESEEESLKRFMEAIKIKKYPIDVESVEVKYQAPTDEFKYFEIKRGDPQEELGKRLDYIINILQGVGEKHDTMQI</sequence>
<dbReference type="EMBL" id="JAACVF010000081">
    <property type="protein sequence ID" value="NCN65081.1"/>
    <property type="molecule type" value="Genomic_DNA"/>
</dbReference>
<keyword evidence="1" id="KW-0378">Hydrolase</keyword>
<dbReference type="Proteomes" id="UP000768163">
    <property type="component" value="Unassembled WGS sequence"/>
</dbReference>
<reference evidence="5" key="1">
    <citation type="submission" date="2019-11" db="EMBL/GenBank/DDBJ databases">
        <title>Lipid analysis of CO2-rich subsurface aquifers suggests an autotrophy-based deep biosphere with lysolipids enriched in CPR bacteria.</title>
        <authorList>
            <person name="Probst A.J."/>
            <person name="Elling F.J."/>
            <person name="Castelle C.J."/>
            <person name="Zhu Q."/>
            <person name="Elvert M."/>
            <person name="Birarda G."/>
            <person name="Holman H.-Y."/>
            <person name="Lane K.R."/>
            <person name="Ladd B."/>
            <person name="Ryan M.C."/>
            <person name="Woyke T."/>
            <person name="Hinrichs K.-U."/>
            <person name="Banfield J.F."/>
        </authorList>
    </citation>
    <scope>NUCLEOTIDE SEQUENCE</scope>
    <source>
        <strain evidence="4">CG_2015-01_33_1645</strain>
        <strain evidence="5">CG_2015-04_33_537</strain>
    </source>
</reference>
<dbReference type="PROSITE" id="PS51160">
    <property type="entry name" value="ACYLPHOSPHATASE_3"/>
    <property type="match status" value="1"/>
</dbReference>
<feature type="active site" evidence="1">
    <location>
        <position position="36"/>
    </location>
</feature>
<evidence type="ECO:0000256" key="2">
    <source>
        <dbReference type="RuleBase" id="RU004168"/>
    </source>
</evidence>
<evidence type="ECO:0000256" key="1">
    <source>
        <dbReference type="PROSITE-ProRule" id="PRU00520"/>
    </source>
</evidence>
<evidence type="ECO:0000259" key="3">
    <source>
        <dbReference type="PROSITE" id="PS51160"/>
    </source>
</evidence>
<comment type="similarity">
    <text evidence="2">Belongs to the acylphosphatase family.</text>
</comment>
<evidence type="ECO:0000313" key="5">
    <source>
        <dbReference type="EMBL" id="NCS91363.1"/>
    </source>
</evidence>
<dbReference type="PANTHER" id="PTHR47268">
    <property type="entry name" value="ACYLPHOSPHATASE"/>
    <property type="match status" value="1"/>
</dbReference>
<evidence type="ECO:0000313" key="6">
    <source>
        <dbReference type="Proteomes" id="UP000738826"/>
    </source>
</evidence>
<dbReference type="SUPFAM" id="SSF54975">
    <property type="entry name" value="Acylphosphatase/BLUF domain-like"/>
    <property type="match status" value="1"/>
</dbReference>
<dbReference type="Proteomes" id="UP000738826">
    <property type="component" value="Unassembled WGS sequence"/>
</dbReference>
<gene>
    <name evidence="5" type="ORF">GW779_02940</name>
    <name evidence="4" type="ORF">GW910_03275</name>
</gene>
<dbReference type="InterPro" id="IPR020456">
    <property type="entry name" value="Acylphosphatase"/>
</dbReference>
<dbReference type="InterPro" id="IPR001792">
    <property type="entry name" value="Acylphosphatase-like_dom"/>
</dbReference>
<dbReference type="EMBL" id="JAACQH010000050">
    <property type="protein sequence ID" value="NCS91363.1"/>
    <property type="molecule type" value="Genomic_DNA"/>
</dbReference>
<comment type="caution">
    <text evidence="5">The sequence shown here is derived from an EMBL/GenBank/DDBJ whole genome shotgun (WGS) entry which is preliminary data.</text>
</comment>
<organism evidence="5 6">
    <name type="scientific">Candidatus Altarchaeum hamiconexum</name>
    <dbReference type="NCBI Taxonomy" id="1803513"/>
    <lineage>
        <taxon>Archaea</taxon>
        <taxon>Candidatus Altarchaeota</taxon>
        <taxon>Candidatus Altiarchaeia</taxon>
        <taxon>Candidatus Altarchaeales</taxon>
        <taxon>Candidatus Altarchaeaceae</taxon>
        <taxon>Candidatus Altarchaeum</taxon>
    </lineage>
</organism>
<dbReference type="EC" id="3.6.1.7" evidence="1"/>
<proteinExistence type="inferred from homology"/>
<protein>
    <recommendedName>
        <fullName evidence="1">acylphosphatase</fullName>
        <ecNumber evidence="1">3.6.1.7</ecNumber>
    </recommendedName>
</protein>